<dbReference type="SUPFAM" id="SSF56112">
    <property type="entry name" value="Protein kinase-like (PK-like)"/>
    <property type="match status" value="1"/>
</dbReference>
<keyword evidence="1" id="KW-0547">Nucleotide-binding</keyword>
<dbReference type="GO" id="GO:0005524">
    <property type="term" value="F:ATP binding"/>
    <property type="evidence" value="ECO:0007669"/>
    <property type="project" value="UniProtKB-KW"/>
</dbReference>
<feature type="compositionally biased region" description="Low complexity" evidence="4">
    <location>
        <begin position="161"/>
        <end position="179"/>
    </location>
</feature>
<keyword evidence="3" id="KW-0175">Coiled coil</keyword>
<dbReference type="GO" id="GO:0004674">
    <property type="term" value="F:protein serine/threonine kinase activity"/>
    <property type="evidence" value="ECO:0007669"/>
    <property type="project" value="TreeGrafter"/>
</dbReference>
<gene>
    <name evidence="6" type="ORF">MKK02DRAFT_45806</name>
</gene>
<feature type="compositionally biased region" description="Low complexity" evidence="4">
    <location>
        <begin position="128"/>
        <end position="147"/>
    </location>
</feature>
<feature type="compositionally biased region" description="Polar residues" evidence="4">
    <location>
        <begin position="483"/>
        <end position="518"/>
    </location>
</feature>
<feature type="region of interest" description="Disordered" evidence="4">
    <location>
        <begin position="469"/>
        <end position="531"/>
    </location>
</feature>
<dbReference type="InterPro" id="IPR059179">
    <property type="entry name" value="MLKL-like_MCAfunc"/>
</dbReference>
<comment type="caution">
    <text evidence="6">The sequence shown here is derived from an EMBL/GenBank/DDBJ whole genome shotgun (WGS) entry which is preliminary data.</text>
</comment>
<evidence type="ECO:0000256" key="3">
    <source>
        <dbReference type="SAM" id="Coils"/>
    </source>
</evidence>
<dbReference type="AlphaFoldDB" id="A0AA38LX72"/>
<sequence length="1184" mass="129208">MSSPIPPPTPPKIVRSLSPPPASSPRRKSPSFSNLLRPSVHSTDDKSSSSDSGATEKEGGKLAAKVKDFFSKDKRTPSSSSLLSDARGSNTGAAPTADTKAPSTGTTVTPSSTTIPLHASLASPTPNVAPLPSSSSQAQGPSVSSPPGGHPIATPSPAPVPGSSSSPTPGLVTSSSGTSNALQISITGNDPLFRSASSIGPANAPAAPTSGDQFRRAVETAQTSVDRMQTAAVWLGFAGQALSAASVWLPMVGPGVQAVVQMLEMAKAVGIAKVAALRLVERCADILFAVMSKLRTEHGQVSLDFRQDINRLLTNVHNTAFLLTKLASRPFFKLWLHVGEVQDQIAEATAEIECFFNIFHVQAAMTANAMLEQARLDREADQLILRDMIQEGIKDENVLLTMLVKKADEQQEAIKTLQRALDNIRYQQGQATDYAHSPGGSPDINSYSAQLIESPPSLAIGLPGANPLWLPGPSGTTGLGSGRQSTSASFSSGRTDTSHLSVQAQTSDNSAEAIQSGSVDEMGKKVGSAEAEGTTITPAVKALGFRSAQDKSDPRRIFIEKALDVLRRRSASTDYGVPDWTITSLEITHELRLANSFFSTIWRGKWQGETVAIKELHRNIDRSLFISEVEVWRRLRSKHVLPFFGASSTTGPPPWFMVSPYMQNGNVLNHIRKSSWSNAERRQRLLHLVREMAEGMEYLHSRDICHGDFKAANVLVSDIGEALICDFGLSRLKSDLTSRSDEDPEAHRCASGTMRWQSPQRLLGKPLTPACDVYAFAVTICELYSVQVGQIIPYGYVDDVVVRQSVLDGHRPDRPDILPRRLWALIERCWAHEPEDRPTFEIIVQDLISIIESDKSRLESREQTPSTSTGSFDTAPESIVQEEQHVLSPQLAHRPLPDDDDFSSSSGSIRSIPQHLAKEISFESDRAERHYRHYLNHDFDDRLSIPLWFPAEIPLGSVGYIRHGQFVRLLDATRPSPDIKELPPVLQMDEFAALATKRAAVSVQNVADKGWGLVHSAWMNFIKSSGEKSQKSISRQYPFPLKPGGKQAVLVVDDADFEIYKSHAEARAYLLGNIDWILKYFGDAHHIAKEDVIIVVGTLSAKNYAMAVSQFAPRTTLMFNVHTESQRKPGEPWGTWTVNRQRVPEEPDLQYICKVSTVAAGPRDAVLLAKLKFPQTGGEPVLYQ</sequence>
<dbReference type="RefSeq" id="XP_052946873.1">
    <property type="nucleotide sequence ID" value="XM_053093621.1"/>
</dbReference>
<evidence type="ECO:0000259" key="5">
    <source>
        <dbReference type="PROSITE" id="PS50011"/>
    </source>
</evidence>
<dbReference type="InterPro" id="IPR051681">
    <property type="entry name" value="Ser/Thr_Kinases-Pseudokinases"/>
</dbReference>
<dbReference type="InterPro" id="IPR001245">
    <property type="entry name" value="Ser-Thr/Tyr_kinase_cat_dom"/>
</dbReference>
<dbReference type="GeneID" id="77732826"/>
<feature type="coiled-coil region" evidence="3">
    <location>
        <begin position="400"/>
        <end position="427"/>
    </location>
</feature>
<evidence type="ECO:0000313" key="7">
    <source>
        <dbReference type="Proteomes" id="UP001164286"/>
    </source>
</evidence>
<feature type="compositionally biased region" description="Low complexity" evidence="4">
    <location>
        <begin position="102"/>
        <end position="116"/>
    </location>
</feature>
<dbReference type="EMBL" id="JAKWFO010000005">
    <property type="protein sequence ID" value="KAI9637096.1"/>
    <property type="molecule type" value="Genomic_DNA"/>
</dbReference>
<feature type="compositionally biased region" description="Pro residues" evidence="4">
    <location>
        <begin position="1"/>
        <end position="11"/>
    </location>
</feature>
<dbReference type="PRINTS" id="PR00109">
    <property type="entry name" value="TYRKINASE"/>
</dbReference>
<dbReference type="PROSITE" id="PS50011">
    <property type="entry name" value="PROTEIN_KINASE_DOM"/>
    <property type="match status" value="1"/>
</dbReference>
<dbReference type="PANTHER" id="PTHR44329">
    <property type="entry name" value="SERINE/THREONINE-PROTEIN KINASE TNNI3K-RELATED"/>
    <property type="match status" value="1"/>
</dbReference>
<keyword evidence="2" id="KW-0067">ATP-binding</keyword>
<dbReference type="Gene3D" id="1.10.510.10">
    <property type="entry name" value="Transferase(Phosphotransferase) domain 1"/>
    <property type="match status" value="1"/>
</dbReference>
<accession>A0AA38LX72</accession>
<feature type="compositionally biased region" description="Basic and acidic residues" evidence="4">
    <location>
        <begin position="42"/>
        <end position="76"/>
    </location>
</feature>
<dbReference type="Proteomes" id="UP001164286">
    <property type="component" value="Unassembled WGS sequence"/>
</dbReference>
<evidence type="ECO:0000256" key="2">
    <source>
        <dbReference type="ARBA" id="ARBA00022840"/>
    </source>
</evidence>
<evidence type="ECO:0000256" key="4">
    <source>
        <dbReference type="SAM" id="MobiDB-lite"/>
    </source>
</evidence>
<organism evidence="6 7">
    <name type="scientific">Dioszegia hungarica</name>
    <dbReference type="NCBI Taxonomy" id="4972"/>
    <lineage>
        <taxon>Eukaryota</taxon>
        <taxon>Fungi</taxon>
        <taxon>Dikarya</taxon>
        <taxon>Basidiomycota</taxon>
        <taxon>Agaricomycotina</taxon>
        <taxon>Tremellomycetes</taxon>
        <taxon>Tremellales</taxon>
        <taxon>Bulleribasidiaceae</taxon>
        <taxon>Dioszegia</taxon>
    </lineage>
</organism>
<proteinExistence type="predicted"/>
<dbReference type="PROSITE" id="PS00108">
    <property type="entry name" value="PROTEIN_KINASE_ST"/>
    <property type="match status" value="1"/>
</dbReference>
<dbReference type="InterPro" id="IPR008271">
    <property type="entry name" value="Ser/Thr_kinase_AS"/>
</dbReference>
<dbReference type="InterPro" id="IPR011009">
    <property type="entry name" value="Kinase-like_dom_sf"/>
</dbReference>
<keyword evidence="7" id="KW-1185">Reference proteome</keyword>
<dbReference type="PANTHER" id="PTHR44329:SF298">
    <property type="entry name" value="MIXED LINEAGE KINASE DOMAIN-LIKE PROTEIN"/>
    <property type="match status" value="1"/>
</dbReference>
<feature type="domain" description="Protein kinase" evidence="5">
    <location>
        <begin position="587"/>
        <end position="851"/>
    </location>
</feature>
<evidence type="ECO:0000313" key="6">
    <source>
        <dbReference type="EMBL" id="KAI9637096.1"/>
    </source>
</evidence>
<feature type="region of interest" description="Disordered" evidence="4">
    <location>
        <begin position="1"/>
        <end position="179"/>
    </location>
</feature>
<evidence type="ECO:0000256" key="1">
    <source>
        <dbReference type="ARBA" id="ARBA00022741"/>
    </source>
</evidence>
<name>A0AA38LX72_9TREE</name>
<protein>
    <recommendedName>
        <fullName evidence="5">Protein kinase domain-containing protein</fullName>
    </recommendedName>
</protein>
<dbReference type="InterPro" id="IPR000719">
    <property type="entry name" value="Prot_kinase_dom"/>
</dbReference>
<dbReference type="Pfam" id="PF07714">
    <property type="entry name" value="PK_Tyr_Ser-Thr"/>
    <property type="match status" value="1"/>
</dbReference>
<dbReference type="CDD" id="cd21037">
    <property type="entry name" value="MLKL_NTD"/>
    <property type="match status" value="1"/>
</dbReference>
<reference evidence="6" key="1">
    <citation type="journal article" date="2022" name="G3 (Bethesda)">
        <title>High quality genome of the basidiomycete yeast Dioszegia hungarica PDD-24b-2 isolated from cloud water.</title>
        <authorList>
            <person name="Jarrige D."/>
            <person name="Haridas S."/>
            <person name="Bleykasten-Grosshans C."/>
            <person name="Joly M."/>
            <person name="Nadalig T."/>
            <person name="Sancelme M."/>
            <person name="Vuilleumier S."/>
            <person name="Grigoriev I.V."/>
            <person name="Amato P."/>
            <person name="Bringel F."/>
        </authorList>
    </citation>
    <scope>NUCLEOTIDE SEQUENCE</scope>
    <source>
        <strain evidence="6">PDD-24b-2</strain>
    </source>
</reference>